<dbReference type="InterPro" id="IPR001547">
    <property type="entry name" value="Glyco_hydro_5"/>
</dbReference>
<evidence type="ECO:0000256" key="5">
    <source>
        <dbReference type="ARBA" id="ARBA00022801"/>
    </source>
</evidence>
<dbReference type="GO" id="GO:0071555">
    <property type="term" value="P:cell wall organization"/>
    <property type="evidence" value="ECO:0007669"/>
    <property type="project" value="UniProtKB-KW"/>
</dbReference>
<evidence type="ECO:0000256" key="3">
    <source>
        <dbReference type="ARBA" id="ARBA00022525"/>
    </source>
</evidence>
<keyword evidence="6 10" id="KW-0326">Glycosidase</keyword>
<dbReference type="Pfam" id="PF00150">
    <property type="entry name" value="Cellulase"/>
    <property type="match status" value="1"/>
</dbReference>
<dbReference type="GO" id="GO:0009277">
    <property type="term" value="C:fungal-type cell wall"/>
    <property type="evidence" value="ECO:0007669"/>
    <property type="project" value="UniProtKB-ARBA"/>
</dbReference>
<feature type="domain" description="Glycoside hydrolase family 5" evidence="12">
    <location>
        <begin position="109"/>
        <end position="303"/>
    </location>
</feature>
<comment type="catalytic activity">
    <reaction evidence="8">
        <text>Successive hydrolysis of beta-D-glucose units from the non-reducing ends of (1-&gt;3)-beta-D-glucans, releasing alpha-glucose.</text>
        <dbReference type="EC" id="3.2.1.58"/>
    </reaction>
</comment>
<dbReference type="PANTHER" id="PTHR31297">
    <property type="entry name" value="GLUCAN ENDO-1,6-BETA-GLUCOSIDASE B"/>
    <property type="match status" value="1"/>
</dbReference>
<dbReference type="PANTHER" id="PTHR31297:SF1">
    <property type="entry name" value="GLUCAN 1,3-BETA-GLUCOSIDASE I_II-RELATED"/>
    <property type="match status" value="1"/>
</dbReference>
<dbReference type="GO" id="GO:0009251">
    <property type="term" value="P:glucan catabolic process"/>
    <property type="evidence" value="ECO:0007669"/>
    <property type="project" value="TreeGrafter"/>
</dbReference>
<dbReference type="InterPro" id="IPR050386">
    <property type="entry name" value="Glycosyl_hydrolase_5"/>
</dbReference>
<sequence>MVSFRGLTTLTLLFTKLVNCNPVSTKNRDSIQFIYKEKDSIYSAINNQAINEKIHGVNLGGWLVLEPYITPSLFETFRTNPYNDDRIPVDEYHFCQKLGYEKAKERLYSHWSTFYKEEDFAKIASQGFNLVRIPIGYWAFTTLSHDPYVTAEQEYFLDRAIDWARKYGLKVWIDLHGAAGSQNGFDNSGLRDSYKFLEDENLSATMKALTYILSKYSTDVYLDTVIGIELLNEPLGPVIDMERLKNLLLKPAYDYLRNKINSNQIIVIHDAFQPYHYWDGFLNDEKNEYGVIIDHHHYQVFSQVELTRKMNERIKIACQWGKDAVSEKHWSVAGEFSAALTDCTKWLNGVGLGARYDGSWTKDNEKSHYINTCANNENIALWPEERKQNTRKFIEAQLDAFEMTGGWIMWCYKTENSIEWDVEKLIQHNIFPQPINDRKYPNQCH</sequence>
<dbReference type="Proteomes" id="UP000501346">
    <property type="component" value="Chromosome ScXV-ScXI"/>
</dbReference>
<evidence type="ECO:0000256" key="6">
    <source>
        <dbReference type="ARBA" id="ARBA00023295"/>
    </source>
</evidence>
<organism evidence="13 14">
    <name type="scientific">Saccharomyces pastorianus</name>
    <name type="common">Lager yeast</name>
    <name type="synonym">Saccharomyces cerevisiae x Saccharomyces eubayanus</name>
    <dbReference type="NCBI Taxonomy" id="27292"/>
    <lineage>
        <taxon>Eukaryota</taxon>
        <taxon>Fungi</taxon>
        <taxon>Dikarya</taxon>
        <taxon>Ascomycota</taxon>
        <taxon>Saccharomycotina</taxon>
        <taxon>Saccharomycetes</taxon>
        <taxon>Saccharomycetales</taxon>
        <taxon>Saccharomycetaceae</taxon>
        <taxon>Saccharomyces</taxon>
    </lineage>
</organism>
<name>A0A6C1E0H2_SACPS</name>
<accession>A0A6C1E0H2</accession>
<comment type="similarity">
    <text evidence="2 10">Belongs to the glycosyl hydrolase 5 (cellulase A) family.</text>
</comment>
<evidence type="ECO:0000313" key="13">
    <source>
        <dbReference type="EMBL" id="QID82521.1"/>
    </source>
</evidence>
<evidence type="ECO:0000256" key="2">
    <source>
        <dbReference type="ARBA" id="ARBA00005641"/>
    </source>
</evidence>
<dbReference type="SUPFAM" id="SSF51445">
    <property type="entry name" value="(Trans)glycosidases"/>
    <property type="match status" value="1"/>
</dbReference>
<dbReference type="AlphaFoldDB" id="A0A6C1E0H2"/>
<dbReference type="InterPro" id="IPR018087">
    <property type="entry name" value="Glyco_hydro_5_CS"/>
</dbReference>
<evidence type="ECO:0000256" key="4">
    <source>
        <dbReference type="ARBA" id="ARBA00022729"/>
    </source>
</evidence>
<dbReference type="GO" id="GO:0009986">
    <property type="term" value="C:cell surface"/>
    <property type="evidence" value="ECO:0007669"/>
    <property type="project" value="TreeGrafter"/>
</dbReference>
<gene>
    <name evidence="13" type="primary">SPR1_1</name>
    <name evidence="13" type="ORF">GRS66_004947</name>
</gene>
<keyword evidence="7" id="KW-0961">Cell wall biogenesis/degradation</keyword>
<dbReference type="OrthoDB" id="62120at2759"/>
<evidence type="ECO:0000256" key="1">
    <source>
        <dbReference type="ARBA" id="ARBA00004613"/>
    </source>
</evidence>
<protein>
    <recommendedName>
        <fullName evidence="9">glucan 1,3-beta-glucosidase</fullName>
        <ecNumber evidence="9">3.2.1.58</ecNumber>
    </recommendedName>
</protein>
<keyword evidence="14" id="KW-1185">Reference proteome</keyword>
<evidence type="ECO:0000256" key="8">
    <source>
        <dbReference type="ARBA" id="ARBA00036824"/>
    </source>
</evidence>
<evidence type="ECO:0000256" key="9">
    <source>
        <dbReference type="ARBA" id="ARBA00038929"/>
    </source>
</evidence>
<dbReference type="FunFam" id="3.20.20.80:FF:000033">
    <property type="entry name" value="Glucan 1,3-beta-glucosidase A"/>
    <property type="match status" value="1"/>
</dbReference>
<dbReference type="GO" id="GO:0005576">
    <property type="term" value="C:extracellular region"/>
    <property type="evidence" value="ECO:0007669"/>
    <property type="project" value="UniProtKB-SubCell"/>
</dbReference>
<dbReference type="Gene3D" id="3.20.20.80">
    <property type="entry name" value="Glycosidases"/>
    <property type="match status" value="1"/>
</dbReference>
<evidence type="ECO:0000313" key="14">
    <source>
        <dbReference type="Proteomes" id="UP000501346"/>
    </source>
</evidence>
<dbReference type="EC" id="3.2.1.58" evidence="9"/>
<evidence type="ECO:0000259" key="12">
    <source>
        <dbReference type="Pfam" id="PF00150"/>
    </source>
</evidence>
<dbReference type="GO" id="GO:0004338">
    <property type="term" value="F:glucan exo-1,3-beta-glucosidase activity"/>
    <property type="evidence" value="ECO:0007669"/>
    <property type="project" value="UniProtKB-EC"/>
</dbReference>
<dbReference type="InterPro" id="IPR017853">
    <property type="entry name" value="GH"/>
</dbReference>
<keyword evidence="5 10" id="KW-0378">Hydrolase</keyword>
<evidence type="ECO:0000256" key="10">
    <source>
        <dbReference type="RuleBase" id="RU361153"/>
    </source>
</evidence>
<keyword evidence="3" id="KW-0964">Secreted</keyword>
<feature type="chain" id="PRO_5025505192" description="glucan 1,3-beta-glucosidase" evidence="11">
    <location>
        <begin position="21"/>
        <end position="445"/>
    </location>
</feature>
<reference evidence="13 14" key="1">
    <citation type="journal article" date="2019" name="BMC Genomics">
        <title>Chromosome level assembly and comparative genome analysis confirm lager-brewing yeasts originated from a single hybridization.</title>
        <authorList>
            <person name="Salazar A.N."/>
            <person name="Gorter de Vries A.R."/>
            <person name="van den Broek M."/>
            <person name="Brouwers N."/>
            <person name="de la Torre Cortes P."/>
            <person name="Kuijpers N.G.A."/>
            <person name="Daran J.G."/>
            <person name="Abeel T."/>
        </authorList>
    </citation>
    <scope>NUCLEOTIDE SEQUENCE [LARGE SCALE GENOMIC DNA]</scope>
    <source>
        <strain evidence="13 14">CBS 1483</strain>
    </source>
</reference>
<evidence type="ECO:0000256" key="7">
    <source>
        <dbReference type="ARBA" id="ARBA00023316"/>
    </source>
</evidence>
<feature type="signal peptide" evidence="11">
    <location>
        <begin position="1"/>
        <end position="20"/>
    </location>
</feature>
<evidence type="ECO:0000256" key="11">
    <source>
        <dbReference type="SAM" id="SignalP"/>
    </source>
</evidence>
<dbReference type="EMBL" id="CP048996">
    <property type="protein sequence ID" value="QID82521.1"/>
    <property type="molecule type" value="Genomic_DNA"/>
</dbReference>
<comment type="subcellular location">
    <subcellularLocation>
        <location evidence="1">Secreted</location>
    </subcellularLocation>
</comment>
<proteinExistence type="inferred from homology"/>
<dbReference type="PROSITE" id="PS00659">
    <property type="entry name" value="GLYCOSYL_HYDROL_F5"/>
    <property type="match status" value="1"/>
</dbReference>
<keyword evidence="4 11" id="KW-0732">Signal</keyword>